<dbReference type="PANTHER" id="PTHR33317:SF4">
    <property type="entry name" value="POLYNUCLEOTIDYL TRANSFERASE, RIBONUCLEASE H-LIKE SUPERFAMILY PROTEIN"/>
    <property type="match status" value="1"/>
</dbReference>
<evidence type="ECO:0000256" key="3">
    <source>
        <dbReference type="ARBA" id="ARBA00022722"/>
    </source>
</evidence>
<dbReference type="HAMAP" id="MF_00651">
    <property type="entry name" value="Nuclease_YqgF"/>
    <property type="match status" value="1"/>
</dbReference>
<comment type="caution">
    <text evidence="8">The sequence shown here is derived from an EMBL/GenBank/DDBJ whole genome shotgun (WGS) entry which is preliminary data.</text>
</comment>
<feature type="domain" description="YqgF/RNase H-like" evidence="7">
    <location>
        <begin position="10"/>
        <end position="112"/>
    </location>
</feature>
<keyword evidence="1 5" id="KW-0963">Cytoplasm</keyword>
<keyword evidence="4 5" id="KW-0378">Hydrolase</keyword>
<dbReference type="EC" id="3.1.-.-" evidence="5"/>
<dbReference type="EMBL" id="JALKFT010000033">
    <property type="protein sequence ID" value="MCK9878429.1"/>
    <property type="molecule type" value="Genomic_DNA"/>
</dbReference>
<gene>
    <name evidence="8" type="primary">ruvX</name>
    <name evidence="8" type="ORF">MXD59_22090</name>
</gene>
<evidence type="ECO:0000259" key="7">
    <source>
        <dbReference type="SMART" id="SM00732"/>
    </source>
</evidence>
<comment type="similarity">
    <text evidence="5">Belongs to the YqgF HJR family.</text>
</comment>
<evidence type="ECO:0000256" key="4">
    <source>
        <dbReference type="ARBA" id="ARBA00022801"/>
    </source>
</evidence>
<dbReference type="Gene3D" id="3.30.420.140">
    <property type="entry name" value="YqgF/RNase H-like domain"/>
    <property type="match status" value="1"/>
</dbReference>
<accession>A0ABT0K3M7</accession>
<dbReference type="InterPro" id="IPR006641">
    <property type="entry name" value="YqgF/RNaseH-like_dom"/>
</dbReference>
<dbReference type="SMART" id="SM00732">
    <property type="entry name" value="YqgFc"/>
    <property type="match status" value="1"/>
</dbReference>
<dbReference type="InterPro" id="IPR037027">
    <property type="entry name" value="YqgF/RNaseH-like_dom_sf"/>
</dbReference>
<dbReference type="NCBIfam" id="TIGR00250">
    <property type="entry name" value="RNAse_H_YqgF"/>
    <property type="match status" value="1"/>
</dbReference>
<protein>
    <recommendedName>
        <fullName evidence="5">Putative pre-16S rRNA nuclease</fullName>
        <ecNumber evidence="5">3.1.-.-</ecNumber>
    </recommendedName>
</protein>
<comment type="subcellular location">
    <subcellularLocation>
        <location evidence="5">Cytoplasm</location>
    </subcellularLocation>
</comment>
<feature type="region of interest" description="Disordered" evidence="6">
    <location>
        <begin position="141"/>
        <end position="168"/>
    </location>
</feature>
<keyword evidence="9" id="KW-1185">Reference proteome</keyword>
<dbReference type="InterPro" id="IPR005227">
    <property type="entry name" value="YqgF"/>
</dbReference>
<keyword evidence="2 5" id="KW-0690">Ribosome biogenesis</keyword>
<dbReference type="CDD" id="cd16964">
    <property type="entry name" value="YqgF"/>
    <property type="match status" value="1"/>
</dbReference>
<evidence type="ECO:0000313" key="9">
    <source>
        <dbReference type="Proteomes" id="UP001201873"/>
    </source>
</evidence>
<keyword evidence="3 5" id="KW-0540">Nuclease</keyword>
<dbReference type="GO" id="GO:0008821">
    <property type="term" value="F:crossover junction DNA endonuclease activity"/>
    <property type="evidence" value="ECO:0007669"/>
    <property type="project" value="UniProtKB-EC"/>
</dbReference>
<sequence length="168" mass="17866">MTVPRGARPGVRVGVDVGSVRVGVAASDPDGLLAVPVTTLARDKRGKTDIDALAEIVAQRHAVEVVVGLPRQLSGQEGRAVELVRKYAEVLAGRIAPIPVRFVDERLTTVAAHRRMAERGVRSRARRSLVDQEAAVQILQHDLDSRRGSGGSPGWTPEGGMAGSQDAR</sequence>
<dbReference type="Proteomes" id="UP001201873">
    <property type="component" value="Unassembled WGS sequence"/>
</dbReference>
<comment type="function">
    <text evidence="5">Could be a nuclease involved in processing of the 5'-end of pre-16S rRNA.</text>
</comment>
<name>A0ABT0K3M7_9ACTN</name>
<dbReference type="Pfam" id="PF03652">
    <property type="entry name" value="RuvX"/>
    <property type="match status" value="1"/>
</dbReference>
<dbReference type="SUPFAM" id="SSF53098">
    <property type="entry name" value="Ribonuclease H-like"/>
    <property type="match status" value="1"/>
</dbReference>
<dbReference type="PANTHER" id="PTHR33317">
    <property type="entry name" value="POLYNUCLEOTIDYL TRANSFERASE, RIBONUCLEASE H-LIKE SUPERFAMILY PROTEIN"/>
    <property type="match status" value="1"/>
</dbReference>
<proteinExistence type="inferred from homology"/>
<evidence type="ECO:0000313" key="8">
    <source>
        <dbReference type="EMBL" id="MCK9878429.1"/>
    </source>
</evidence>
<organism evidence="8 9">
    <name type="scientific">Frankia umida</name>
    <dbReference type="NCBI Taxonomy" id="573489"/>
    <lineage>
        <taxon>Bacteria</taxon>
        <taxon>Bacillati</taxon>
        <taxon>Actinomycetota</taxon>
        <taxon>Actinomycetes</taxon>
        <taxon>Frankiales</taxon>
        <taxon>Frankiaceae</taxon>
        <taxon>Frankia</taxon>
    </lineage>
</organism>
<evidence type="ECO:0000256" key="1">
    <source>
        <dbReference type="ARBA" id="ARBA00022490"/>
    </source>
</evidence>
<dbReference type="InterPro" id="IPR012337">
    <property type="entry name" value="RNaseH-like_sf"/>
</dbReference>
<reference evidence="8 9" key="1">
    <citation type="submission" date="2022-04" db="EMBL/GenBank/DDBJ databases">
        <title>Genome diversity in the genus Frankia.</title>
        <authorList>
            <person name="Carlos-Shanley C."/>
            <person name="Hahn D."/>
        </authorList>
    </citation>
    <scope>NUCLEOTIDE SEQUENCE [LARGE SCALE GENOMIC DNA]</scope>
    <source>
        <strain evidence="8 9">Ag45/Mut15</strain>
    </source>
</reference>
<dbReference type="RefSeq" id="WP_248826531.1">
    <property type="nucleotide sequence ID" value="NZ_JALKFT010000033.1"/>
</dbReference>
<evidence type="ECO:0000256" key="5">
    <source>
        <dbReference type="HAMAP-Rule" id="MF_00651"/>
    </source>
</evidence>
<evidence type="ECO:0000256" key="2">
    <source>
        <dbReference type="ARBA" id="ARBA00022517"/>
    </source>
</evidence>
<evidence type="ECO:0000256" key="6">
    <source>
        <dbReference type="SAM" id="MobiDB-lite"/>
    </source>
</evidence>